<dbReference type="GO" id="GO:0102965">
    <property type="term" value="F:alcohol-forming long-chain fatty acyl-CoA reductase activity"/>
    <property type="evidence" value="ECO:0007669"/>
    <property type="project" value="UniProtKB-EC"/>
</dbReference>
<keyword evidence="1" id="KW-0444">Lipid biosynthesis</keyword>
<sequence>MWNYYEGKSIMVTGGSGFLGTAIVHRLLTTTSVSRIYLICRGGVDKLRARWREWLPQGTADAMCDPSRLIVLDGDILVPNLGLSETELEAIRNTTNIIIHAASSINLAAPLKRLHGPVIEATETVANIALSCKMLDRFVYVSTAYSNTYLYPHSEDVDLKIEEELYKLSSGCDALDELEEVREYGTSTAYEAEDFPWSYAYAKHLTERLLMHRFKESSEKLLIVRPAIIGAAQALPYPGYNMPMSSPHTMFTAALLLFPFRTMRVATRLEQPDMQVTSDEVPVDVVADRLLCHLAMGTTGCVHAVSGARARRKFNAVVQPIMKLRNIPWDVKAKWIKDDWNSRKQDALCRLYSILGTSFNFLEGKTIAMYEQLSEKERMGLQLFKNIDTDDRLSASVEDIRYVMDYFARKSWLAWLIVMLFYFSFGKASQTSRYAKL</sequence>
<protein>
    <recommendedName>
        <fullName evidence="1">Fatty acyl-CoA reductase</fullName>
        <ecNumber evidence="1">1.2.1.84</ecNumber>
    </recommendedName>
</protein>
<dbReference type="SUPFAM" id="SSF51735">
    <property type="entry name" value="NAD(P)-binding Rossmann-fold domains"/>
    <property type="match status" value="1"/>
</dbReference>
<keyword evidence="1" id="KW-0443">Lipid metabolism</keyword>
<dbReference type="Proteomes" id="UP001152592">
    <property type="component" value="Unassembled WGS sequence"/>
</dbReference>
<dbReference type="PANTHER" id="PTHR11011:SF45">
    <property type="entry name" value="FATTY ACYL-COA REDUCTASE CG8306-RELATED"/>
    <property type="match status" value="1"/>
</dbReference>
<name>A0A9W4J0R6_9EURO</name>
<evidence type="ECO:0000313" key="3">
    <source>
        <dbReference type="EMBL" id="CAG8365155.1"/>
    </source>
</evidence>
<dbReference type="Gene3D" id="3.40.50.720">
    <property type="entry name" value="NAD(P)-binding Rossmann-like Domain"/>
    <property type="match status" value="1"/>
</dbReference>
<comment type="similarity">
    <text evidence="1">Belongs to the fatty acyl-CoA reductase family.</text>
</comment>
<keyword evidence="1" id="KW-1133">Transmembrane helix</keyword>
<dbReference type="GO" id="GO:0035336">
    <property type="term" value="P:long-chain fatty-acyl-CoA metabolic process"/>
    <property type="evidence" value="ECO:0007669"/>
    <property type="project" value="TreeGrafter"/>
</dbReference>
<dbReference type="InterPro" id="IPR013120">
    <property type="entry name" value="FAR_NAD-bd"/>
</dbReference>
<dbReference type="EMBL" id="CAJVPD010000199">
    <property type="protein sequence ID" value="CAG8365155.1"/>
    <property type="molecule type" value="Genomic_DNA"/>
</dbReference>
<dbReference type="Pfam" id="PF07993">
    <property type="entry name" value="NAD_binding_4"/>
    <property type="match status" value="1"/>
</dbReference>
<evidence type="ECO:0000313" key="4">
    <source>
        <dbReference type="Proteomes" id="UP001152592"/>
    </source>
</evidence>
<comment type="catalytic activity">
    <reaction evidence="1">
        <text>a long-chain fatty acyl-CoA + 2 NADPH + 2 H(+) = a long-chain primary fatty alcohol + 2 NADP(+) + CoA</text>
        <dbReference type="Rhea" id="RHEA:52716"/>
        <dbReference type="ChEBI" id="CHEBI:15378"/>
        <dbReference type="ChEBI" id="CHEBI:57287"/>
        <dbReference type="ChEBI" id="CHEBI:57783"/>
        <dbReference type="ChEBI" id="CHEBI:58349"/>
        <dbReference type="ChEBI" id="CHEBI:77396"/>
        <dbReference type="ChEBI" id="CHEBI:83139"/>
        <dbReference type="EC" id="1.2.1.84"/>
    </reaction>
</comment>
<comment type="caution">
    <text evidence="3">The sequence shown here is derived from an EMBL/GenBank/DDBJ whole genome shotgun (WGS) entry which is preliminary data.</text>
</comment>
<keyword evidence="1" id="KW-0521">NADP</keyword>
<gene>
    <name evidence="3" type="ORF">PSALAMII_LOCUS4044</name>
</gene>
<keyword evidence="1" id="KW-0560">Oxidoreductase</keyword>
<dbReference type="AlphaFoldDB" id="A0A9W4J0R6"/>
<evidence type="ECO:0000256" key="1">
    <source>
        <dbReference type="RuleBase" id="RU363097"/>
    </source>
</evidence>
<comment type="function">
    <text evidence="1">Catalyzes the reduction of fatty acyl-CoA to fatty alcohols.</text>
</comment>
<dbReference type="EC" id="1.2.1.84" evidence="1"/>
<proteinExistence type="inferred from homology"/>
<reference evidence="3" key="1">
    <citation type="submission" date="2021-07" db="EMBL/GenBank/DDBJ databases">
        <authorList>
            <person name="Branca A.L. A."/>
        </authorList>
    </citation>
    <scope>NUCLEOTIDE SEQUENCE</scope>
</reference>
<dbReference type="InterPro" id="IPR036291">
    <property type="entry name" value="NAD(P)-bd_dom_sf"/>
</dbReference>
<evidence type="ECO:0000259" key="2">
    <source>
        <dbReference type="Pfam" id="PF07993"/>
    </source>
</evidence>
<feature type="transmembrane region" description="Helical" evidence="1">
    <location>
        <begin position="412"/>
        <end position="429"/>
    </location>
</feature>
<keyword evidence="1" id="KW-0812">Transmembrane</keyword>
<accession>A0A9W4J0R6</accession>
<organism evidence="3 4">
    <name type="scientific">Penicillium salamii</name>
    <dbReference type="NCBI Taxonomy" id="1612424"/>
    <lineage>
        <taxon>Eukaryota</taxon>
        <taxon>Fungi</taxon>
        <taxon>Dikarya</taxon>
        <taxon>Ascomycota</taxon>
        <taxon>Pezizomycotina</taxon>
        <taxon>Eurotiomycetes</taxon>
        <taxon>Eurotiomycetidae</taxon>
        <taxon>Eurotiales</taxon>
        <taxon>Aspergillaceae</taxon>
        <taxon>Penicillium</taxon>
    </lineage>
</organism>
<dbReference type="OrthoDB" id="4359969at2759"/>
<feature type="domain" description="Thioester reductase (TE)" evidence="2">
    <location>
        <begin position="12"/>
        <end position="288"/>
    </location>
</feature>
<dbReference type="PANTHER" id="PTHR11011">
    <property type="entry name" value="MALE STERILITY PROTEIN 2-RELATED"/>
    <property type="match status" value="1"/>
</dbReference>
<dbReference type="GO" id="GO:0005777">
    <property type="term" value="C:peroxisome"/>
    <property type="evidence" value="ECO:0007669"/>
    <property type="project" value="TreeGrafter"/>
</dbReference>
<dbReference type="InterPro" id="IPR026055">
    <property type="entry name" value="FAR"/>
</dbReference>
<keyword evidence="1" id="KW-0472">Membrane</keyword>
<dbReference type="GO" id="GO:0080019">
    <property type="term" value="F:alcohol-forming very long-chain fatty acyl-CoA reductase activity"/>
    <property type="evidence" value="ECO:0007669"/>
    <property type="project" value="InterPro"/>
</dbReference>